<evidence type="ECO:0000313" key="2">
    <source>
        <dbReference type="EMBL" id="KAK9912977.1"/>
    </source>
</evidence>
<evidence type="ECO:0000313" key="3">
    <source>
        <dbReference type="Proteomes" id="UP001457282"/>
    </source>
</evidence>
<protein>
    <recommendedName>
        <fullName evidence="1">R13L1/DRL21-like LRR repeat region domain-containing protein</fullName>
    </recommendedName>
</protein>
<keyword evidence="3" id="KW-1185">Reference proteome</keyword>
<dbReference type="Pfam" id="PF25019">
    <property type="entry name" value="LRR_R13L1-DRL21"/>
    <property type="match status" value="1"/>
</dbReference>
<comment type="caution">
    <text evidence="2">The sequence shown here is derived from an EMBL/GenBank/DDBJ whole genome shotgun (WGS) entry which is preliminary data.</text>
</comment>
<evidence type="ECO:0000259" key="1">
    <source>
        <dbReference type="Pfam" id="PF25019"/>
    </source>
</evidence>
<name>A0AAW1VY56_RUBAR</name>
<feature type="domain" description="R13L1/DRL21-like LRR repeat region" evidence="1">
    <location>
        <begin position="28"/>
        <end position="76"/>
    </location>
</feature>
<organism evidence="2 3">
    <name type="scientific">Rubus argutus</name>
    <name type="common">Southern blackberry</name>
    <dbReference type="NCBI Taxonomy" id="59490"/>
    <lineage>
        <taxon>Eukaryota</taxon>
        <taxon>Viridiplantae</taxon>
        <taxon>Streptophyta</taxon>
        <taxon>Embryophyta</taxon>
        <taxon>Tracheophyta</taxon>
        <taxon>Spermatophyta</taxon>
        <taxon>Magnoliopsida</taxon>
        <taxon>eudicotyledons</taxon>
        <taxon>Gunneridae</taxon>
        <taxon>Pentapetalae</taxon>
        <taxon>rosids</taxon>
        <taxon>fabids</taxon>
        <taxon>Rosales</taxon>
        <taxon>Rosaceae</taxon>
        <taxon>Rosoideae</taxon>
        <taxon>Rosoideae incertae sedis</taxon>
        <taxon>Rubus</taxon>
    </lineage>
</organism>
<gene>
    <name evidence="2" type="ORF">M0R45_036806</name>
</gene>
<dbReference type="Gene3D" id="3.80.10.10">
    <property type="entry name" value="Ribonuclease Inhibitor"/>
    <property type="match status" value="2"/>
</dbReference>
<dbReference type="PANTHER" id="PTHR47186:SF3">
    <property type="entry name" value="OS09G0267800 PROTEIN"/>
    <property type="match status" value="1"/>
</dbReference>
<accession>A0AAW1VY56</accession>
<dbReference type="Proteomes" id="UP001457282">
    <property type="component" value="Unassembled WGS sequence"/>
</dbReference>
<reference evidence="2 3" key="1">
    <citation type="journal article" date="2023" name="G3 (Bethesda)">
        <title>A chromosome-length genome assembly and annotation of blackberry (Rubus argutus, cv. 'Hillquist').</title>
        <authorList>
            <person name="Bruna T."/>
            <person name="Aryal R."/>
            <person name="Dudchenko O."/>
            <person name="Sargent D.J."/>
            <person name="Mead D."/>
            <person name="Buti M."/>
            <person name="Cavallini A."/>
            <person name="Hytonen T."/>
            <person name="Andres J."/>
            <person name="Pham M."/>
            <person name="Weisz D."/>
            <person name="Mascagni F."/>
            <person name="Usai G."/>
            <person name="Natali L."/>
            <person name="Bassil N."/>
            <person name="Fernandez G.E."/>
            <person name="Lomsadze A."/>
            <person name="Armour M."/>
            <person name="Olukolu B."/>
            <person name="Poorten T."/>
            <person name="Britton C."/>
            <person name="Davik J."/>
            <person name="Ashrafi H."/>
            <person name="Aiden E.L."/>
            <person name="Borodovsky M."/>
            <person name="Worthington M."/>
        </authorList>
    </citation>
    <scope>NUCLEOTIDE SEQUENCE [LARGE SCALE GENOMIC DNA]</scope>
    <source>
        <strain evidence="2">PI 553951</strain>
    </source>
</reference>
<dbReference type="PANTHER" id="PTHR47186">
    <property type="entry name" value="LEUCINE-RICH REPEAT-CONTAINING PROTEIN 57"/>
    <property type="match status" value="1"/>
</dbReference>
<dbReference type="EMBL" id="JBEDUW010000007">
    <property type="protein sequence ID" value="KAK9912977.1"/>
    <property type="molecule type" value="Genomic_DNA"/>
</dbReference>
<dbReference type="InterPro" id="IPR032675">
    <property type="entry name" value="LRR_dom_sf"/>
</dbReference>
<proteinExistence type="predicted"/>
<dbReference type="InterPro" id="IPR056789">
    <property type="entry name" value="LRR_R13L1-DRL21"/>
</dbReference>
<sequence length="331" mass="37300">MPLDMGKLKDLQFLSDFVLDKDTGKNILELKELPHLHKRLCISGLHNIVCQGDALKANISGMEYLTGLILKWGDDTDDWGDCKFCLSFPPLGQLPSLVKLHIKGATVESVDLEFYGCGIKPFRFLNELSFVDMLEWQEWCYDVEEEAEIFPNLGKLTLQRKFRLLPEGMHTLEKLTIFGCPEFKSFPQSGLPPALVMLKLDGNEKLLANGRQCGLQRLNSLLTLTIVEIEFSVFPEEGLLPTSLTDLRFSECPNLTTLDGKGLRSLDSLQSLVIFGGPQLQCLPEEGLPNSLSQLIIFRCPFLERRLQRGKGEDLPKIAHIPDIWLDGKKI</sequence>
<dbReference type="SUPFAM" id="SSF52058">
    <property type="entry name" value="L domain-like"/>
    <property type="match status" value="1"/>
</dbReference>
<dbReference type="AlphaFoldDB" id="A0AAW1VY56"/>